<dbReference type="InterPro" id="IPR000504">
    <property type="entry name" value="RRM_dom"/>
</dbReference>
<dbReference type="InterPro" id="IPR034189">
    <property type="entry name" value="MARF1_RRM1"/>
</dbReference>
<keyword evidence="5" id="KW-0221">Differentiation</keyword>
<feature type="domain" description="HTH OST-type" evidence="12">
    <location>
        <begin position="764"/>
        <end position="839"/>
    </location>
</feature>
<dbReference type="PROSITE" id="PS51644">
    <property type="entry name" value="HTH_OST"/>
    <property type="match status" value="4"/>
</dbReference>
<feature type="domain" description="HTH OST-type" evidence="12">
    <location>
        <begin position="1081"/>
        <end position="1155"/>
    </location>
</feature>
<name>A0ABP0GK07_CLALP</name>
<dbReference type="InterPro" id="IPR025605">
    <property type="entry name" value="OST-HTH/LOTUS_dom"/>
</dbReference>
<dbReference type="Gene3D" id="3.30.420.610">
    <property type="entry name" value="LOTUS domain-like"/>
    <property type="match status" value="3"/>
</dbReference>
<reference evidence="13 14" key="1">
    <citation type="submission" date="2024-02" db="EMBL/GenBank/DDBJ databases">
        <authorList>
            <person name="Daric V."/>
            <person name="Darras S."/>
        </authorList>
    </citation>
    <scope>NUCLEOTIDE SEQUENCE [LARGE SCALE GENOMIC DNA]</scope>
</reference>
<evidence type="ECO:0000259" key="11">
    <source>
        <dbReference type="PROSITE" id="PS50102"/>
    </source>
</evidence>
<evidence type="ECO:0000256" key="4">
    <source>
        <dbReference type="ARBA" id="ARBA00022884"/>
    </source>
</evidence>
<dbReference type="PROSITE" id="PS50102">
    <property type="entry name" value="RRM"/>
    <property type="match status" value="1"/>
</dbReference>
<evidence type="ECO:0000256" key="9">
    <source>
        <dbReference type="PROSITE-ProRule" id="PRU00176"/>
    </source>
</evidence>
<keyword evidence="6" id="KW-0576">Peroxisome</keyword>
<dbReference type="Gene3D" id="3.40.50.1010">
    <property type="entry name" value="5'-nuclease"/>
    <property type="match status" value="1"/>
</dbReference>
<dbReference type="PANTHER" id="PTHR14379:SF3">
    <property type="entry name" value="MEIOSIS REGULATOR AND MRNA STABILITY FACTOR 1"/>
    <property type="match status" value="1"/>
</dbReference>
<accession>A0ABP0GK07</accession>
<evidence type="ECO:0000256" key="3">
    <source>
        <dbReference type="ARBA" id="ARBA00022737"/>
    </source>
</evidence>
<keyword evidence="14" id="KW-1185">Reference proteome</keyword>
<evidence type="ECO:0000256" key="1">
    <source>
        <dbReference type="ARBA" id="ARBA00004275"/>
    </source>
</evidence>
<feature type="domain" description="HTH OST-type" evidence="12">
    <location>
        <begin position="848"/>
        <end position="922"/>
    </location>
</feature>
<evidence type="ECO:0000256" key="8">
    <source>
        <dbReference type="ARBA" id="ARBA00030116"/>
    </source>
</evidence>
<evidence type="ECO:0000256" key="2">
    <source>
        <dbReference type="ARBA" id="ARBA00022152"/>
    </source>
</evidence>
<evidence type="ECO:0000256" key="6">
    <source>
        <dbReference type="ARBA" id="ARBA00023140"/>
    </source>
</evidence>
<evidence type="ECO:0000313" key="13">
    <source>
        <dbReference type="EMBL" id="CAK8692072.1"/>
    </source>
</evidence>
<dbReference type="InterPro" id="IPR021139">
    <property type="entry name" value="NYN"/>
</dbReference>
<dbReference type="Pfam" id="PF01936">
    <property type="entry name" value="NYN"/>
    <property type="match status" value="1"/>
</dbReference>
<dbReference type="CDD" id="cd08824">
    <property type="entry name" value="LOTUS"/>
    <property type="match status" value="1"/>
</dbReference>
<organism evidence="13 14">
    <name type="scientific">Clavelina lepadiformis</name>
    <name type="common">Light-bulb sea squirt</name>
    <name type="synonym">Ascidia lepadiformis</name>
    <dbReference type="NCBI Taxonomy" id="159417"/>
    <lineage>
        <taxon>Eukaryota</taxon>
        <taxon>Metazoa</taxon>
        <taxon>Chordata</taxon>
        <taxon>Tunicata</taxon>
        <taxon>Ascidiacea</taxon>
        <taxon>Aplousobranchia</taxon>
        <taxon>Clavelinidae</taxon>
        <taxon>Clavelina</taxon>
    </lineage>
</organism>
<comment type="subcellular location">
    <subcellularLocation>
        <location evidence="1">Peroxisome</location>
    </subcellularLocation>
</comment>
<keyword evidence="5" id="KW-0896">Oogenesis</keyword>
<feature type="compositionally biased region" description="Low complexity" evidence="10">
    <location>
        <begin position="1345"/>
        <end position="1360"/>
    </location>
</feature>
<dbReference type="EMBL" id="CAWYQH010000130">
    <property type="protein sequence ID" value="CAK8692072.1"/>
    <property type="molecule type" value="Genomic_DNA"/>
</dbReference>
<keyword evidence="7" id="KW-0469">Meiosis</keyword>
<dbReference type="Pfam" id="PF11608">
    <property type="entry name" value="RRM_MARF1"/>
    <property type="match status" value="1"/>
</dbReference>
<dbReference type="Proteomes" id="UP001642483">
    <property type="component" value="Unassembled WGS sequence"/>
</dbReference>
<feature type="region of interest" description="Disordered" evidence="10">
    <location>
        <begin position="1343"/>
        <end position="1366"/>
    </location>
</feature>
<evidence type="ECO:0000256" key="10">
    <source>
        <dbReference type="SAM" id="MobiDB-lite"/>
    </source>
</evidence>
<evidence type="ECO:0000259" key="12">
    <source>
        <dbReference type="PROSITE" id="PS51644"/>
    </source>
</evidence>
<dbReference type="CDD" id="cd10910">
    <property type="entry name" value="PIN_limkain_b1_N_like"/>
    <property type="match status" value="1"/>
</dbReference>
<protein>
    <recommendedName>
        <fullName evidence="2">Meiosis regulator and mRNA stability factor 1</fullName>
    </recommendedName>
    <alternativeName>
        <fullName evidence="8">Limkain-b1</fullName>
    </alternativeName>
</protein>
<dbReference type="InterPro" id="IPR024768">
    <property type="entry name" value="Marf1"/>
</dbReference>
<sequence>MGLLAVTPEFVHPRDGNVPQWLMSPPVSDENAGNVSSAPMCAGFEFTSPLFKKLLTPDDFVPSSLPAPSYIQITKKEELKLPTAFKALSTGLSCPFSEHVCPVTADCNTIQLLEKMFHLAKKCDNFTKYYHEIGHILPQYTCCTLFAIMFHSTLSRCMLHKAYCCLLQLPVSNKNPSAHVTEESFPKLFPIGVFWDIENCQVPNGKSALAIVQKIRMEFFNDHVEAEFMAVCDINKESKRVIQDLNNAQVNVIHVNATAKNAADDKLRQSIRRYAQNHHAPATVILITGDCNFTSEVSDLRHRHKYFVVLIHTSNATKSLVQAANTSICYEEFVYNIPVAYSVKDGFSDVHLHVSNLPVTEDIVTIQMRLKQLSNNCGGKVLQINPPSAIIKFNNEDLLKRALKRLNGEDVLGSKILVQRKKSDLSVHSKHFTPRPGSCFKIDSNNHNHPKTGSGKKNKGPHKINAATPISKANGVQLTVTNIDSHLGAKLIQETIWNLITEYCPIWQLKIRPHNRFTVICDVTVPNVDFASCILQNLHRRKIGSKRILVSISQQAEDKSILNFRNSKLHQPYCQQHFQLCSKKSVGPVKIHLGLREFSAKLHTLLHSHDGCVYLDGFEHCYQAQFGSFPYPVGDAGGVYVEHEISYVPGVQIVHGYIKAVVWSQAHSDNAGSDTASEASSTSRSKTANIVNISKELIDLLKNYSSCCLPYREFSSLYEQYYGHQLQIGGLCDLDDILLQVPHVIQVLGSSSEDRLITLTHRAQVKRFTQEIIKILKTAPDRAMLVAQLPDMYHKMFNRPWNLYDFGVNVLSDLLDDIPDGNICISGAGDNVVMSLPARERTLDEILRTTQFSYEVIEILKTQQRCRMSFTDFVPTYHRHFGRQCKLSNYGFNKLIDLFESLSTIVQTVEEGTEKYLQLTKEVQLKVLTSQILGLLRHQHLENIVDDMGIPLNRLQSLFSRKYGIALVPRYYNCCSIESLIGMLPHAVKLVKGMNGELFVKQSERKPIRLLCAQLLVLLLDVSIECVDLCQLHQLYWSRYNENITPNEYGFLSLADVVCKALCGVAKLEECDSTLLISLKPIYQRARRVRNILLENGGSMTLGEFNQEYRALYHESLDAERHGFRSCEAMLRALSAVLVVKGFGIKKMLVLRNHMQHGPLSFSLKSLSNSPSESNNGGSLNSIEKSYKFEDQKALTPEPESLLYRDNFSHKKEWVSTNLLANSPVAEAALVSGLFRPEVDNISRQPAMSQMDACLNTTIEPVISVLPSNATHSVSFSSNAVKAHRSFKATPTNAVDSKYYLCSYLEKSGVHIPRGACMSDPKACENNISHRRRVSLSVITMPNGTTSISSTSSPESFLSTDDGKIA</sequence>
<feature type="domain" description="RRM" evidence="11">
    <location>
        <begin position="350"/>
        <end position="423"/>
    </location>
</feature>
<dbReference type="InterPro" id="IPR012677">
    <property type="entry name" value="Nucleotide-bd_a/b_plait_sf"/>
</dbReference>
<feature type="compositionally biased region" description="Basic residues" evidence="10">
    <location>
        <begin position="448"/>
        <end position="462"/>
    </location>
</feature>
<keyword evidence="4 9" id="KW-0694">RNA-binding</keyword>
<dbReference type="SUPFAM" id="SSF54928">
    <property type="entry name" value="RNA-binding domain, RBD"/>
    <property type="match status" value="1"/>
</dbReference>
<dbReference type="InterPro" id="IPR041966">
    <property type="entry name" value="LOTUS-like"/>
</dbReference>
<dbReference type="Pfam" id="PF12872">
    <property type="entry name" value="OST-HTH"/>
    <property type="match status" value="5"/>
</dbReference>
<keyword evidence="3" id="KW-0677">Repeat</keyword>
<dbReference type="InterPro" id="IPR035979">
    <property type="entry name" value="RBD_domain_sf"/>
</dbReference>
<evidence type="ECO:0000313" key="14">
    <source>
        <dbReference type="Proteomes" id="UP001642483"/>
    </source>
</evidence>
<feature type="domain" description="HTH OST-type" evidence="12">
    <location>
        <begin position="924"/>
        <end position="1004"/>
    </location>
</feature>
<comment type="caution">
    <text evidence="13">The sequence shown here is derived from an EMBL/GenBank/DDBJ whole genome shotgun (WGS) entry which is preliminary data.</text>
</comment>
<dbReference type="Gene3D" id="3.30.70.330">
    <property type="match status" value="2"/>
</dbReference>
<evidence type="ECO:0000256" key="5">
    <source>
        <dbReference type="ARBA" id="ARBA00022943"/>
    </source>
</evidence>
<evidence type="ECO:0000256" key="7">
    <source>
        <dbReference type="ARBA" id="ARBA00023254"/>
    </source>
</evidence>
<feature type="region of interest" description="Disordered" evidence="10">
    <location>
        <begin position="441"/>
        <end position="463"/>
    </location>
</feature>
<dbReference type="PANTHER" id="PTHR14379">
    <property type="entry name" value="LIMKAIN B LKAP"/>
    <property type="match status" value="1"/>
</dbReference>
<gene>
    <name evidence="13" type="ORF">CVLEPA_LOCUS24821</name>
</gene>
<proteinExistence type="predicted"/>